<dbReference type="EMBL" id="MGJO01000016">
    <property type="protein sequence ID" value="OGN09672.1"/>
    <property type="molecule type" value="Genomic_DNA"/>
</dbReference>
<feature type="binding site" evidence="5">
    <location>
        <begin position="10"/>
        <end position="17"/>
    </location>
    <ligand>
        <name>substrate</name>
    </ligand>
</feature>
<dbReference type="Pfam" id="PF00300">
    <property type="entry name" value="His_Phos_1"/>
    <property type="match status" value="1"/>
</dbReference>
<dbReference type="InterPro" id="IPR005952">
    <property type="entry name" value="Phosphogly_mut1"/>
</dbReference>
<dbReference type="InterPro" id="IPR013078">
    <property type="entry name" value="His_Pase_superF_clade-1"/>
</dbReference>
<dbReference type="AlphaFoldDB" id="A0A1F8F929"/>
<accession>A0A1F8F929</accession>
<evidence type="ECO:0000256" key="2">
    <source>
        <dbReference type="ARBA" id="ARBA00012028"/>
    </source>
</evidence>
<dbReference type="Gene3D" id="3.40.50.1240">
    <property type="entry name" value="Phosphoglycerate mutase-like"/>
    <property type="match status" value="1"/>
</dbReference>
<dbReference type="InterPro" id="IPR029033">
    <property type="entry name" value="His_PPase_superfam"/>
</dbReference>
<dbReference type="GO" id="GO:0004619">
    <property type="term" value="F:phosphoglycerate mutase activity"/>
    <property type="evidence" value="ECO:0007669"/>
    <property type="project" value="UniProtKB-EC"/>
</dbReference>
<dbReference type="PROSITE" id="PS00175">
    <property type="entry name" value="PG_MUTASE"/>
    <property type="match status" value="1"/>
</dbReference>
<sequence length="271" mass="31586">MLPIDIILVRHGQSEGNKANKASRKGDDKFFTPEFLDKHSREFRLTDKGIRQAKAAGEWLRTNVPMPLDRCYVSDYIRAKETAGHLNLPSACWRVEFHLRERDMALMDNCPDDEKNRLFALEQKQFENNPFLSYPAGGGESIALLCMRLKTTMISHWARECFDKRIIAVCHGHVMRAIQLEFEDLGNDDFIRLDSSEEPADKIRNCQIIWYTRRDQETQKIYPHLLAVRSVCPLNSETGLNEDSGWKKINRNRYSNEDLLEEVVKYPRHIC</sequence>
<dbReference type="SUPFAM" id="SSF53254">
    <property type="entry name" value="Phosphoglycerate mutase-like"/>
    <property type="match status" value="1"/>
</dbReference>
<gene>
    <name evidence="6" type="ORF">A3C61_02705</name>
</gene>
<keyword evidence="4" id="KW-0413">Isomerase</keyword>
<comment type="caution">
    <text evidence="6">The sequence shown here is derived from an EMBL/GenBank/DDBJ whole genome shotgun (WGS) entry which is preliminary data.</text>
</comment>
<reference evidence="6 7" key="1">
    <citation type="journal article" date="2016" name="Nat. Commun.">
        <title>Thousands of microbial genomes shed light on interconnected biogeochemical processes in an aquifer system.</title>
        <authorList>
            <person name="Anantharaman K."/>
            <person name="Brown C.T."/>
            <person name="Hug L.A."/>
            <person name="Sharon I."/>
            <person name="Castelle C.J."/>
            <person name="Probst A.J."/>
            <person name="Thomas B.C."/>
            <person name="Singh A."/>
            <person name="Wilkins M.J."/>
            <person name="Karaoz U."/>
            <person name="Brodie E.L."/>
            <person name="Williams K.H."/>
            <person name="Hubbard S.S."/>
            <person name="Banfield J.F."/>
        </authorList>
    </citation>
    <scope>NUCLEOTIDE SEQUENCE [LARGE SCALE GENOMIC DNA]</scope>
</reference>
<dbReference type="SMART" id="SM00855">
    <property type="entry name" value="PGAM"/>
    <property type="match status" value="1"/>
</dbReference>
<protein>
    <recommendedName>
        <fullName evidence="2">phosphoglycerate mutase (2,3-diphosphoglycerate-dependent)</fullName>
        <ecNumber evidence="2">5.4.2.11</ecNumber>
    </recommendedName>
</protein>
<feature type="binding site" evidence="5">
    <location>
        <position position="78"/>
    </location>
    <ligand>
        <name>substrate</name>
    </ligand>
</feature>
<organism evidence="6 7">
    <name type="scientific">Candidatus Yanofskybacteria bacterium RIFCSPHIGHO2_02_FULL_39_10</name>
    <dbReference type="NCBI Taxonomy" id="1802674"/>
    <lineage>
        <taxon>Bacteria</taxon>
        <taxon>Candidatus Yanofskyibacteriota</taxon>
    </lineage>
</organism>
<keyword evidence="3" id="KW-0324">Glycolysis</keyword>
<evidence type="ECO:0000256" key="3">
    <source>
        <dbReference type="ARBA" id="ARBA00023152"/>
    </source>
</evidence>
<dbReference type="GO" id="GO:0006096">
    <property type="term" value="P:glycolytic process"/>
    <property type="evidence" value="ECO:0007669"/>
    <property type="project" value="UniProtKB-KW"/>
</dbReference>
<evidence type="ECO:0000313" key="6">
    <source>
        <dbReference type="EMBL" id="OGN09672.1"/>
    </source>
</evidence>
<dbReference type="PANTHER" id="PTHR11931">
    <property type="entry name" value="PHOSPHOGLYCERATE MUTASE"/>
    <property type="match status" value="1"/>
</dbReference>
<evidence type="ECO:0000256" key="5">
    <source>
        <dbReference type="PIRSR" id="PIRSR613078-2"/>
    </source>
</evidence>
<evidence type="ECO:0000256" key="4">
    <source>
        <dbReference type="ARBA" id="ARBA00023235"/>
    </source>
</evidence>
<comment type="similarity">
    <text evidence="1">Belongs to the phosphoglycerate mutase family. BPG-dependent PGAM subfamily.</text>
</comment>
<evidence type="ECO:0000313" key="7">
    <source>
        <dbReference type="Proteomes" id="UP000178908"/>
    </source>
</evidence>
<name>A0A1F8F929_9BACT</name>
<dbReference type="Proteomes" id="UP000178908">
    <property type="component" value="Unassembled WGS sequence"/>
</dbReference>
<dbReference type="InterPro" id="IPR001345">
    <property type="entry name" value="PG/BPGM_mutase_AS"/>
</dbReference>
<proteinExistence type="inferred from homology"/>
<dbReference type="EC" id="5.4.2.11" evidence="2"/>
<evidence type="ECO:0000256" key="1">
    <source>
        <dbReference type="ARBA" id="ARBA00006717"/>
    </source>
</evidence>
<dbReference type="CDD" id="cd07067">
    <property type="entry name" value="HP_PGM_like"/>
    <property type="match status" value="1"/>
</dbReference>